<organism evidence="2 3">
    <name type="scientific">Singulisphaera acidiphila (strain ATCC BAA-1392 / DSM 18658 / VKM B-2454 / MOB10)</name>
    <dbReference type="NCBI Taxonomy" id="886293"/>
    <lineage>
        <taxon>Bacteria</taxon>
        <taxon>Pseudomonadati</taxon>
        <taxon>Planctomycetota</taxon>
        <taxon>Planctomycetia</taxon>
        <taxon>Isosphaerales</taxon>
        <taxon>Isosphaeraceae</taxon>
        <taxon>Singulisphaera</taxon>
    </lineage>
</organism>
<dbReference type="AlphaFoldDB" id="L0DAK3"/>
<dbReference type="STRING" id="886293.Sinac_1495"/>
<evidence type="ECO:0000313" key="2">
    <source>
        <dbReference type="EMBL" id="AGA25875.1"/>
    </source>
</evidence>
<proteinExistence type="predicted"/>
<sequence length="51" mass="5490">MCHTEHDQNKVWLIPAFAVAIALAAGGRTRPDPRSPMTSMLPLAVCEPSVC</sequence>
<evidence type="ECO:0000256" key="1">
    <source>
        <dbReference type="SAM" id="Phobius"/>
    </source>
</evidence>
<feature type="transmembrane region" description="Helical" evidence="1">
    <location>
        <begin position="12"/>
        <end position="29"/>
    </location>
</feature>
<name>L0DAK3_SINAD</name>
<keyword evidence="1" id="KW-0472">Membrane</keyword>
<accession>L0DAK3</accession>
<evidence type="ECO:0000313" key="3">
    <source>
        <dbReference type="Proteomes" id="UP000010798"/>
    </source>
</evidence>
<keyword evidence="1" id="KW-1133">Transmembrane helix</keyword>
<keyword evidence="1" id="KW-0812">Transmembrane</keyword>
<protein>
    <submittedName>
        <fullName evidence="2">Uncharacterized protein</fullName>
    </submittedName>
</protein>
<reference evidence="2 3" key="1">
    <citation type="submission" date="2012-02" db="EMBL/GenBank/DDBJ databases">
        <title>Complete sequence of chromosome of Singulisphaera acidiphila DSM 18658.</title>
        <authorList>
            <consortium name="US DOE Joint Genome Institute (JGI-PGF)"/>
            <person name="Lucas S."/>
            <person name="Copeland A."/>
            <person name="Lapidus A."/>
            <person name="Glavina del Rio T."/>
            <person name="Dalin E."/>
            <person name="Tice H."/>
            <person name="Bruce D."/>
            <person name="Goodwin L."/>
            <person name="Pitluck S."/>
            <person name="Peters L."/>
            <person name="Ovchinnikova G."/>
            <person name="Chertkov O."/>
            <person name="Kyrpides N."/>
            <person name="Mavromatis K."/>
            <person name="Ivanova N."/>
            <person name="Brettin T."/>
            <person name="Detter J.C."/>
            <person name="Han C."/>
            <person name="Larimer F."/>
            <person name="Land M."/>
            <person name="Hauser L."/>
            <person name="Markowitz V."/>
            <person name="Cheng J.-F."/>
            <person name="Hugenholtz P."/>
            <person name="Woyke T."/>
            <person name="Wu D."/>
            <person name="Tindall B."/>
            <person name="Pomrenke H."/>
            <person name="Brambilla E."/>
            <person name="Klenk H.-P."/>
            <person name="Eisen J.A."/>
        </authorList>
    </citation>
    <scope>NUCLEOTIDE SEQUENCE [LARGE SCALE GENOMIC DNA]</scope>
    <source>
        <strain evidence="3">ATCC BAA-1392 / DSM 18658 / VKM B-2454 / MOB10</strain>
    </source>
</reference>
<gene>
    <name evidence="2" type="ordered locus">Sinac_1495</name>
</gene>
<keyword evidence="3" id="KW-1185">Reference proteome</keyword>
<dbReference type="KEGG" id="saci:Sinac_1495"/>
<dbReference type="EMBL" id="CP003364">
    <property type="protein sequence ID" value="AGA25875.1"/>
    <property type="molecule type" value="Genomic_DNA"/>
</dbReference>
<dbReference type="HOGENOM" id="CLU_3103827_0_0_0"/>
<dbReference type="Proteomes" id="UP000010798">
    <property type="component" value="Chromosome"/>
</dbReference>